<gene>
    <name evidence="7" type="ORF">FLL46_21545</name>
</gene>
<keyword evidence="4 6" id="KW-1133">Transmembrane helix</keyword>
<comment type="subcellular location">
    <subcellularLocation>
        <location evidence="1">Cell membrane</location>
        <topology evidence="1">Multi-pass membrane protein</topology>
    </subcellularLocation>
</comment>
<sequence length="198" mass="21784">MSLLIAMAAFSLAMSISPGPVNMIIISSGVNNGFRRTMPFVSGATIGFTLLLLFIGFGLYQVVTNYPAFLKYLAVAGSAFIIYIGYKIASSLPDLKVSEQNVPKFYEGFLLQWMNPKAWIACVSGVSLFSAPDTHLTLITFVTVYFIVCYASLAVWAILGDRVSIVLNSELRLRIFNIAMGTMLIGTSIYLLYLQLFQ</sequence>
<feature type="transmembrane region" description="Helical" evidence="6">
    <location>
        <begin position="39"/>
        <end position="60"/>
    </location>
</feature>
<dbReference type="InterPro" id="IPR001123">
    <property type="entry name" value="LeuE-type"/>
</dbReference>
<dbReference type="Proteomes" id="UP000315439">
    <property type="component" value="Unassembled WGS sequence"/>
</dbReference>
<evidence type="ECO:0000313" key="8">
    <source>
        <dbReference type="Proteomes" id="UP000315439"/>
    </source>
</evidence>
<evidence type="ECO:0000313" key="7">
    <source>
        <dbReference type="EMBL" id="TQV84978.1"/>
    </source>
</evidence>
<dbReference type="GO" id="GO:0015171">
    <property type="term" value="F:amino acid transmembrane transporter activity"/>
    <property type="evidence" value="ECO:0007669"/>
    <property type="project" value="TreeGrafter"/>
</dbReference>
<organism evidence="7 8">
    <name type="scientific">Aliikangiella coralliicola</name>
    <dbReference type="NCBI Taxonomy" id="2592383"/>
    <lineage>
        <taxon>Bacteria</taxon>
        <taxon>Pseudomonadati</taxon>
        <taxon>Pseudomonadota</taxon>
        <taxon>Gammaproteobacteria</taxon>
        <taxon>Oceanospirillales</taxon>
        <taxon>Pleioneaceae</taxon>
        <taxon>Aliikangiella</taxon>
    </lineage>
</organism>
<evidence type="ECO:0000256" key="1">
    <source>
        <dbReference type="ARBA" id="ARBA00004651"/>
    </source>
</evidence>
<dbReference type="PANTHER" id="PTHR30086:SF20">
    <property type="entry name" value="ARGININE EXPORTER PROTEIN ARGO-RELATED"/>
    <property type="match status" value="1"/>
</dbReference>
<evidence type="ECO:0000256" key="5">
    <source>
        <dbReference type="ARBA" id="ARBA00023136"/>
    </source>
</evidence>
<dbReference type="GO" id="GO:0005886">
    <property type="term" value="C:plasma membrane"/>
    <property type="evidence" value="ECO:0007669"/>
    <property type="project" value="UniProtKB-SubCell"/>
</dbReference>
<name>A0A545U674_9GAMM</name>
<proteinExistence type="predicted"/>
<keyword evidence="3 6" id="KW-0812">Transmembrane</keyword>
<evidence type="ECO:0000256" key="6">
    <source>
        <dbReference type="SAM" id="Phobius"/>
    </source>
</evidence>
<keyword evidence="8" id="KW-1185">Reference proteome</keyword>
<feature type="transmembrane region" description="Helical" evidence="6">
    <location>
        <begin position="136"/>
        <end position="159"/>
    </location>
</feature>
<evidence type="ECO:0000256" key="2">
    <source>
        <dbReference type="ARBA" id="ARBA00022475"/>
    </source>
</evidence>
<feature type="transmembrane region" description="Helical" evidence="6">
    <location>
        <begin position="171"/>
        <end position="193"/>
    </location>
</feature>
<dbReference type="AlphaFoldDB" id="A0A545U674"/>
<keyword evidence="5 6" id="KW-0472">Membrane</keyword>
<dbReference type="GO" id="GO:0033228">
    <property type="term" value="P:cysteine export across plasma membrane"/>
    <property type="evidence" value="ECO:0007669"/>
    <property type="project" value="TreeGrafter"/>
</dbReference>
<comment type="caution">
    <text evidence="7">The sequence shown here is derived from an EMBL/GenBank/DDBJ whole genome shotgun (WGS) entry which is preliminary data.</text>
</comment>
<feature type="transmembrane region" description="Helical" evidence="6">
    <location>
        <begin position="72"/>
        <end position="89"/>
    </location>
</feature>
<dbReference type="OrthoDB" id="9812084at2"/>
<reference evidence="7 8" key="1">
    <citation type="submission" date="2019-07" db="EMBL/GenBank/DDBJ databases">
        <title>Draft genome for Aliikangiella sp. M105.</title>
        <authorList>
            <person name="Wang G."/>
        </authorList>
    </citation>
    <scope>NUCLEOTIDE SEQUENCE [LARGE SCALE GENOMIC DNA]</scope>
    <source>
        <strain evidence="7 8">M105</strain>
    </source>
</reference>
<evidence type="ECO:0000256" key="4">
    <source>
        <dbReference type="ARBA" id="ARBA00022989"/>
    </source>
</evidence>
<keyword evidence="2" id="KW-1003">Cell membrane</keyword>
<dbReference type="EMBL" id="VIKS01000013">
    <property type="protein sequence ID" value="TQV84978.1"/>
    <property type="molecule type" value="Genomic_DNA"/>
</dbReference>
<feature type="transmembrane region" description="Helical" evidence="6">
    <location>
        <begin position="109"/>
        <end position="129"/>
    </location>
</feature>
<dbReference type="Pfam" id="PF01810">
    <property type="entry name" value="LysE"/>
    <property type="match status" value="1"/>
</dbReference>
<protein>
    <submittedName>
        <fullName evidence="7">LysE family translocator</fullName>
    </submittedName>
</protein>
<evidence type="ECO:0000256" key="3">
    <source>
        <dbReference type="ARBA" id="ARBA00022692"/>
    </source>
</evidence>
<dbReference type="PANTHER" id="PTHR30086">
    <property type="entry name" value="ARGININE EXPORTER PROTEIN ARGO"/>
    <property type="match status" value="1"/>
</dbReference>
<accession>A0A545U674</accession>
<dbReference type="RefSeq" id="WP_142933596.1">
    <property type="nucleotide sequence ID" value="NZ_ML660169.1"/>
</dbReference>